<dbReference type="InterPro" id="IPR032397">
    <property type="entry name" value="RHD_dimer"/>
</dbReference>
<dbReference type="PANTHER" id="PTHR12582">
    <property type="entry name" value="NETRIN RECEPTOR UNC5"/>
    <property type="match status" value="1"/>
</dbReference>
<dbReference type="Pfam" id="PF16179">
    <property type="entry name" value="RHD_dimer"/>
    <property type="match status" value="1"/>
</dbReference>
<feature type="compositionally biased region" description="Polar residues" evidence="3">
    <location>
        <begin position="1579"/>
        <end position="1596"/>
    </location>
</feature>
<evidence type="ECO:0000259" key="4">
    <source>
        <dbReference type="PROSITE" id="PS50254"/>
    </source>
</evidence>
<dbReference type="InterPro" id="IPR001245">
    <property type="entry name" value="Ser-Thr/Tyr_kinase_cat_dom"/>
</dbReference>
<dbReference type="GO" id="GO:0004672">
    <property type="term" value="F:protein kinase activity"/>
    <property type="evidence" value="ECO:0007669"/>
    <property type="project" value="InterPro"/>
</dbReference>
<dbReference type="GO" id="GO:0005886">
    <property type="term" value="C:plasma membrane"/>
    <property type="evidence" value="ECO:0007669"/>
    <property type="project" value="UniProtKB-SubCell"/>
</dbReference>
<dbReference type="SMART" id="SM00218">
    <property type="entry name" value="ZU5"/>
    <property type="match status" value="1"/>
</dbReference>
<dbReference type="PANTHER" id="PTHR12582:SF41">
    <property type="entry name" value="UNC5C-LIKE PROTEIN"/>
    <property type="match status" value="1"/>
</dbReference>
<feature type="compositionally biased region" description="Basic and acidic residues" evidence="3">
    <location>
        <begin position="988"/>
        <end position="1017"/>
    </location>
</feature>
<feature type="compositionally biased region" description="Polar residues" evidence="3">
    <location>
        <begin position="920"/>
        <end position="932"/>
    </location>
</feature>
<keyword evidence="2" id="KW-0217">Developmental protein</keyword>
<evidence type="ECO:0000313" key="6">
    <source>
        <dbReference type="EnsemblMetazoa" id="XP_038072324.1"/>
    </source>
</evidence>
<comment type="subcellular location">
    <subcellularLocation>
        <location evidence="2">Cell membrane</location>
        <topology evidence="2">Single-pass type I membrane protein</topology>
    </subcellularLocation>
    <subcellularLocation>
        <location evidence="1">Membrane</location>
        <topology evidence="1">Single-pass membrane protein</topology>
    </subcellularLocation>
</comment>
<evidence type="ECO:0000256" key="3">
    <source>
        <dbReference type="SAM" id="MobiDB-lite"/>
    </source>
</evidence>
<dbReference type="SUPFAM" id="SSF47986">
    <property type="entry name" value="DEATH domain"/>
    <property type="match status" value="1"/>
</dbReference>
<feature type="compositionally biased region" description="Polar residues" evidence="3">
    <location>
        <begin position="951"/>
        <end position="961"/>
    </location>
</feature>
<dbReference type="PROSITE" id="PS50254">
    <property type="entry name" value="REL_2"/>
    <property type="match status" value="1"/>
</dbReference>
<dbReference type="Pfam" id="PF00791">
    <property type="entry name" value="ZU5"/>
    <property type="match status" value="1"/>
</dbReference>
<feature type="compositionally biased region" description="Basic and acidic residues" evidence="3">
    <location>
        <begin position="555"/>
        <end position="574"/>
    </location>
</feature>
<proteinExistence type="inferred from homology"/>
<dbReference type="InterPro" id="IPR014756">
    <property type="entry name" value="Ig_E-set"/>
</dbReference>
<dbReference type="OMA" id="QHHMYSE"/>
<dbReference type="Gene3D" id="2.60.40.340">
    <property type="entry name" value="Rel homology domain (RHD), DNA-binding domain"/>
    <property type="match status" value="1"/>
</dbReference>
<dbReference type="GO" id="GO:0003700">
    <property type="term" value="F:DNA-binding transcription factor activity"/>
    <property type="evidence" value="ECO:0007669"/>
    <property type="project" value="InterPro"/>
</dbReference>
<feature type="compositionally biased region" description="Polar residues" evidence="3">
    <location>
        <begin position="970"/>
        <end position="979"/>
    </location>
</feature>
<protein>
    <recommendedName>
        <fullName evidence="2">Netrin receptor UNC5</fullName>
    </recommendedName>
</protein>
<dbReference type="InterPro" id="IPR037936">
    <property type="entry name" value="UNC5A-D"/>
</dbReference>
<dbReference type="InterPro" id="IPR000906">
    <property type="entry name" value="ZU5_dom"/>
</dbReference>
<dbReference type="OrthoDB" id="7881762at2759"/>
<dbReference type="SMART" id="SM00429">
    <property type="entry name" value="IPT"/>
    <property type="match status" value="1"/>
</dbReference>
<dbReference type="EnsemblMetazoa" id="XM_038216396.1">
    <property type="protein sequence ID" value="XP_038072324.1"/>
    <property type="gene ID" value="LOC119740917"/>
</dbReference>
<keyword evidence="7" id="KW-1185">Reference proteome</keyword>
<dbReference type="RefSeq" id="XP_038072324.1">
    <property type="nucleotide sequence ID" value="XM_038216396.1"/>
</dbReference>
<dbReference type="Gene3D" id="2.60.220.30">
    <property type="match status" value="1"/>
</dbReference>
<comment type="function">
    <text evidence="2">Receptor for netrin required for axon guidance. Mediates axon repulsion of neuronal growth cones in the developing nervous system upon ligand binding.</text>
</comment>
<feature type="compositionally biased region" description="Low complexity" evidence="3">
    <location>
        <begin position="493"/>
        <end position="507"/>
    </location>
</feature>
<dbReference type="InterPro" id="IPR037059">
    <property type="entry name" value="RHD_DNA_bind_dom_sf"/>
</dbReference>
<dbReference type="GO" id="GO:0005042">
    <property type="term" value="F:netrin receptor activity"/>
    <property type="evidence" value="ECO:0007669"/>
    <property type="project" value="UniProtKB-UniRule"/>
</dbReference>
<feature type="region of interest" description="Disordered" evidence="3">
    <location>
        <begin position="891"/>
        <end position="932"/>
    </location>
</feature>
<feature type="region of interest" description="Disordered" evidence="3">
    <location>
        <begin position="540"/>
        <end position="587"/>
    </location>
</feature>
<name>A0A914B8L6_PATMI</name>
<dbReference type="InterPro" id="IPR008967">
    <property type="entry name" value="p53-like_TF_DNA-bd_sf"/>
</dbReference>
<dbReference type="InterPro" id="IPR013783">
    <property type="entry name" value="Ig-like_fold"/>
</dbReference>
<dbReference type="Gene3D" id="1.10.533.10">
    <property type="entry name" value="Death Domain, Fas"/>
    <property type="match status" value="1"/>
</dbReference>
<dbReference type="InterPro" id="IPR002909">
    <property type="entry name" value="IPT_dom"/>
</dbReference>
<feature type="region of interest" description="Disordered" evidence="3">
    <location>
        <begin position="400"/>
        <end position="442"/>
    </location>
</feature>
<feature type="domain" description="RHD" evidence="4">
    <location>
        <begin position="57"/>
        <end position="228"/>
    </location>
</feature>
<dbReference type="InterPro" id="IPR011009">
    <property type="entry name" value="Kinase-like_dom_sf"/>
</dbReference>
<dbReference type="InterPro" id="IPR000488">
    <property type="entry name" value="Death_dom"/>
</dbReference>
<dbReference type="Gene3D" id="2.60.40.10">
    <property type="entry name" value="Immunoglobulins"/>
    <property type="match status" value="1"/>
</dbReference>
<comment type="similarity">
    <text evidence="2">Belongs to the unc-5 family.</text>
</comment>
<dbReference type="Proteomes" id="UP000887568">
    <property type="component" value="Unplaced"/>
</dbReference>
<evidence type="ECO:0000313" key="7">
    <source>
        <dbReference type="Proteomes" id="UP000887568"/>
    </source>
</evidence>
<evidence type="ECO:0000256" key="2">
    <source>
        <dbReference type="RuleBase" id="RU367033"/>
    </source>
</evidence>
<dbReference type="GeneID" id="119740917"/>
<sequence length="1646" mass="183529">MMAVLNGAYNMHAMEWHATTCTSQASAIPFKALEPGKRMSAVDISTQVWKKQRIMYPLEVVEQPRSLGTPFVKDTDLPSSSSYIVGEKSTTEKTTHPSLLLMNYQGPVNLVWYLVADDVIYPHPYVLEGVDCQDGVCTKTILAKGQIISFPGLYVRSVSKEDIPKTLERRLDILKEHLPGTGFKLKDPTEYNLSSVRICFHVKFPDANRCQEMLSLVTKSLHSKEPPLQREPRILSVSQCKGSVLGREELTLRVTNLKTDDVFVFFHCESTAPRSSWQAFAEVISISRQKATPVDIVVKTPPYPDQQISEPQTVAIQIRLLDYSLSNTMKYTYIPEPKGVTRSEQKVKLREPIYVQYFTCLGASANINPVLKMTHEEKGAGSSRANGLDRMYVYKHKDSRAVRKAKPNKVNAGSQTEERYLRPGGLGEGYDSEEELGVSDDRVDYNRLERYRSLMMGSESPPHDPSTNDTEAHPQRGGGLSRMYFSPRDVLRSLQSSKSNQSNSSDSTLHQDGFQSSSVYSSSNLESENLVRDMSLVNLQSQSPHGGEGFSSAASKRDTVKSVKDLDQDLKDEPENSPSNNTETGDSSAVSTSIWIFGRHQCEFSIEGTLQVIEIVLRSPEASDLPDLAGSNLYPAIVDKAEFPVSVNKAGLVAVKTIDASLFQEEAYSIWCRLEHKNLITIFGIIKQEARRCLILEFPEEGCLERYLSMADPASLQPEKWWKWIVQAAEALQHLHKNDLAHQEITVANCLISADGNLMLNIPTNLIASKNFLEEGVAVVDEEFKTAKAGDILSFSVLAQIWLQNCNLSENVAKTFDSFWKTCTRKDRPSAQEVVKILQSYNQLGTSGSSAVPLLNMVPPSPDHDTDQQGAKDFAGLGSYFTDPIPCSPDSGIVATSESKKSVLTLPTGPERNDLETSRESAFSDSSQKNENSLNTLVFESVTLGHEQTEAGNLTNSQEGNKPSGEESPPTETQESANISDDDNTEILEERSEGGQGGSDRHEEGHEQNGRDEEGSKSHLRPPKVTKRIDHTGGKLELFNGEISLEIPPGALREGQVEDITLSVDWNDKHVPPLRLSDMNVAPVVQCGPTGLQFNKPVQLKLPHCAVIPDNKHCKMTVHCSKTKEGETPQWNRISKPEDSDMAVECQDGCFILSVCHFTSFAVTLESGEEIFAKEIMFVPYGQEISTLQDDQEIRIYLYNYHSSNREQIRQEEQYLGGKQLDAPKAYHVLELPRGSMVVKVEYHDKSWLLRSSLTNTFLFRKLWNLQSYDQCKFIWSNKSEAVKFMCRISAQQLTNDERMLLEISNHVKMSQQTLLQMDTAKNSTLVPDDLPQQASENSLLIAQPSSSLTSADAGISSMPRLSIDSINIFNNYALSPSGFTGVVLPPGSPPLIPNELMNSLCEKLDQTHVLGWDWTKLASDFGYDKHIAFLKSRQSQCPTFSPTLEILKLIYQEQKIKSLTALEEYFRTIQREDVAGIVADYRAAHTDEENMITSVTPSPDEINSPLTADQMPFSDPPNSPSPDLIQDIANRATSVNQEVPENLNQSLELVNNNQMSTTRQSTEPCGDRPVCTDQTEAMQYQQPSESTNQPLVNSNERPDSFGTPDDATPSTHMSCHRAIDQTDKDMENLGQRIQKMLFKDDRAEV</sequence>
<dbReference type="GO" id="GO:0003677">
    <property type="term" value="F:DNA binding"/>
    <property type="evidence" value="ECO:0007669"/>
    <property type="project" value="InterPro"/>
</dbReference>
<keyword evidence="2" id="KW-0393">Immunoglobulin domain</keyword>
<feature type="region of interest" description="Disordered" evidence="3">
    <location>
        <begin position="1579"/>
        <end position="1626"/>
    </location>
</feature>
<dbReference type="Pfam" id="PF00531">
    <property type="entry name" value="Death"/>
    <property type="match status" value="1"/>
</dbReference>
<dbReference type="SUPFAM" id="SSF49417">
    <property type="entry name" value="p53-like transcription factors"/>
    <property type="match status" value="1"/>
</dbReference>
<dbReference type="Gene3D" id="1.10.510.10">
    <property type="entry name" value="Transferase(Phosphotransferase) domain 1"/>
    <property type="match status" value="1"/>
</dbReference>
<dbReference type="Pfam" id="PF07714">
    <property type="entry name" value="PK_Tyr_Ser-Thr"/>
    <property type="match status" value="1"/>
</dbReference>
<dbReference type="SUPFAM" id="SSF81296">
    <property type="entry name" value="E set domains"/>
    <property type="match status" value="1"/>
</dbReference>
<dbReference type="InterPro" id="IPR011539">
    <property type="entry name" value="RHD_DNA_bind_dom"/>
</dbReference>
<feature type="compositionally biased region" description="Polar residues" evidence="3">
    <location>
        <begin position="576"/>
        <end position="587"/>
    </location>
</feature>
<feature type="region of interest" description="Disordered" evidence="3">
    <location>
        <begin position="951"/>
        <end position="1033"/>
    </location>
</feature>
<dbReference type="Pfam" id="PF00554">
    <property type="entry name" value="RHD_DNA_bind"/>
    <property type="match status" value="1"/>
</dbReference>
<evidence type="ECO:0000259" key="5">
    <source>
        <dbReference type="PROSITE" id="PS51145"/>
    </source>
</evidence>
<organism evidence="6 7">
    <name type="scientific">Patiria miniata</name>
    <name type="common">Bat star</name>
    <name type="synonym">Asterina miniata</name>
    <dbReference type="NCBI Taxonomy" id="46514"/>
    <lineage>
        <taxon>Eukaryota</taxon>
        <taxon>Metazoa</taxon>
        <taxon>Echinodermata</taxon>
        <taxon>Eleutherozoa</taxon>
        <taxon>Asterozoa</taxon>
        <taxon>Asteroidea</taxon>
        <taxon>Valvatacea</taxon>
        <taxon>Valvatida</taxon>
        <taxon>Asterinidae</taxon>
        <taxon>Patiria</taxon>
    </lineage>
</organism>
<dbReference type="PROSITE" id="PS51145">
    <property type="entry name" value="ZU5"/>
    <property type="match status" value="1"/>
</dbReference>
<keyword evidence="2" id="KW-0675">Receptor</keyword>
<feature type="domain" description="ZU5" evidence="5">
    <location>
        <begin position="1023"/>
        <end position="1137"/>
    </location>
</feature>
<feature type="region of interest" description="Disordered" evidence="3">
    <location>
        <begin position="455"/>
        <end position="521"/>
    </location>
</feature>
<reference evidence="6" key="1">
    <citation type="submission" date="2022-11" db="UniProtKB">
        <authorList>
            <consortium name="EnsemblMetazoa"/>
        </authorList>
    </citation>
    <scope>IDENTIFICATION</scope>
</reference>
<feature type="region of interest" description="Disordered" evidence="3">
    <location>
        <begin position="1494"/>
        <end position="1524"/>
    </location>
</feature>
<evidence type="ECO:0000256" key="1">
    <source>
        <dbReference type="ARBA" id="ARBA00004167"/>
    </source>
</evidence>
<dbReference type="SUPFAM" id="SSF56112">
    <property type="entry name" value="Protein kinase-like (PK-like)"/>
    <property type="match status" value="1"/>
</dbReference>
<dbReference type="InterPro" id="IPR011029">
    <property type="entry name" value="DEATH-like_dom_sf"/>
</dbReference>
<accession>A0A914B8L6</accession>